<accession>A0A4Y2VIW5</accession>
<name>A0A4Y2VIW5_ARAVE</name>
<reference evidence="1 3" key="1">
    <citation type="journal article" date="2019" name="Sci. Rep.">
        <title>Orb-weaving spider Araneus ventricosus genome elucidates the spidroin gene catalogue.</title>
        <authorList>
            <person name="Kono N."/>
            <person name="Nakamura H."/>
            <person name="Ohtoshi R."/>
            <person name="Moran D.A.P."/>
            <person name="Shinohara A."/>
            <person name="Yoshida Y."/>
            <person name="Fujiwara M."/>
            <person name="Mori M."/>
            <person name="Tomita M."/>
            <person name="Arakawa K."/>
        </authorList>
    </citation>
    <scope>NUCLEOTIDE SEQUENCE [LARGE SCALE GENOMIC DNA]</scope>
</reference>
<protein>
    <submittedName>
        <fullName evidence="1">Uncharacterized protein</fullName>
    </submittedName>
</protein>
<dbReference type="AlphaFoldDB" id="A0A4Y2VIW5"/>
<evidence type="ECO:0000313" key="1">
    <source>
        <dbReference type="EMBL" id="GBO25239.1"/>
    </source>
</evidence>
<keyword evidence="3" id="KW-1185">Reference proteome</keyword>
<comment type="caution">
    <text evidence="1">The sequence shown here is derived from an EMBL/GenBank/DDBJ whole genome shotgun (WGS) entry which is preliminary data.</text>
</comment>
<proteinExistence type="predicted"/>
<evidence type="ECO:0000313" key="3">
    <source>
        <dbReference type="Proteomes" id="UP000499080"/>
    </source>
</evidence>
<organism evidence="1 3">
    <name type="scientific">Araneus ventricosus</name>
    <name type="common">Orbweaver spider</name>
    <name type="synonym">Epeira ventricosa</name>
    <dbReference type="NCBI Taxonomy" id="182803"/>
    <lineage>
        <taxon>Eukaryota</taxon>
        <taxon>Metazoa</taxon>
        <taxon>Ecdysozoa</taxon>
        <taxon>Arthropoda</taxon>
        <taxon>Chelicerata</taxon>
        <taxon>Arachnida</taxon>
        <taxon>Araneae</taxon>
        <taxon>Araneomorphae</taxon>
        <taxon>Entelegynae</taxon>
        <taxon>Araneoidea</taxon>
        <taxon>Araneidae</taxon>
        <taxon>Araneus</taxon>
    </lineage>
</organism>
<dbReference type="EMBL" id="BGPR01048219">
    <property type="protein sequence ID" value="GBO25239.1"/>
    <property type="molecule type" value="Genomic_DNA"/>
</dbReference>
<dbReference type="Proteomes" id="UP000499080">
    <property type="component" value="Unassembled WGS sequence"/>
</dbReference>
<dbReference type="EMBL" id="BGPR01048221">
    <property type="protein sequence ID" value="GBO25242.1"/>
    <property type="molecule type" value="Genomic_DNA"/>
</dbReference>
<gene>
    <name evidence="2" type="ORF">AVEN_142989_1</name>
    <name evidence="1" type="ORF">AVEN_62089_1</name>
</gene>
<evidence type="ECO:0000313" key="2">
    <source>
        <dbReference type="EMBL" id="GBO25242.1"/>
    </source>
</evidence>
<sequence length="96" mass="11064">MYQPFPQEARPVVRDVVTTPPFLCSTGNLELAYLFSDFSSPYLMRKKIPPCCSIREILEDRSPRQINPALNPNAKQYHCKLLMGSPHYRSTIGHQR</sequence>